<dbReference type="Proteomes" id="UP000008332">
    <property type="component" value="Plasmid unnamed1"/>
</dbReference>
<dbReference type="GO" id="GO:0016020">
    <property type="term" value="C:membrane"/>
    <property type="evidence" value="ECO:0007669"/>
    <property type="project" value="UniProtKB-SubCell"/>
</dbReference>
<dbReference type="OrthoDB" id="9766860at2"/>
<keyword evidence="9" id="KW-1185">Reference proteome</keyword>
<feature type="transmembrane region" description="Helical" evidence="7">
    <location>
        <begin position="12"/>
        <end position="31"/>
    </location>
</feature>
<sequence precursor="true">MEVPPKGLIPRSGLFFFIGIFVLMLIAFAAYDLTKSRPAPPIAKDANDKAGTPMTAVNANPPPPPGDIAEIARAQGAKADQVVAAEARISANASTQPLPAGTVTGNGATQSRRGMILPKGMSNPDGTAGATSIESASDQREAAAAVSGIFSMTGSGEGVAGALGRMGAPGASEMETSADAVQRQIDALTKTQNGTNQDAGAPFDVAKILASLQGGQKAPVTGKDQAWLKESASETVSEAVYAKTPASPWMLFQGTRVPIVLREEVNSDLPGSVTAMSTSPVYDSINQCAVLLPPGTKFYGAYSADIRPGQSRVLFAFRRMILPDGRSVVLDGAQAVDQRGAVGAEGDVNNHFLQMYGYGFAIALLSSAGGSGGANVTTTDVSGKSTTTTIAGQVLADIGGKIMSRNATIPPTIKLDIGSRMFLTIVRDIALAPTSRNHCK</sequence>
<dbReference type="eggNOG" id="COG2948">
    <property type="taxonomic scope" value="Bacteria"/>
</dbReference>
<dbReference type="InterPro" id="IPR042217">
    <property type="entry name" value="T4SS_VirB10/TrbI"/>
</dbReference>
<evidence type="ECO:0000313" key="8">
    <source>
        <dbReference type="EMBL" id="ABD71939.1"/>
    </source>
</evidence>
<evidence type="ECO:0000256" key="4">
    <source>
        <dbReference type="ARBA" id="ARBA00022989"/>
    </source>
</evidence>
<keyword evidence="3 7" id="KW-0812">Transmembrane</keyword>
<dbReference type="EMBL" id="CP000268">
    <property type="protein sequence ID" value="ABD71939.1"/>
    <property type="molecule type" value="Genomic_DNA"/>
</dbReference>
<evidence type="ECO:0000256" key="5">
    <source>
        <dbReference type="ARBA" id="ARBA00023136"/>
    </source>
</evidence>
<proteinExistence type="inferred from homology"/>
<geneLocation type="plasmid" evidence="9">
    <name>pDSM15236</name>
</geneLocation>
<feature type="region of interest" description="Disordered" evidence="6">
    <location>
        <begin position="42"/>
        <end position="65"/>
    </location>
</feature>
<dbReference type="Gene3D" id="2.40.128.260">
    <property type="entry name" value="Type IV secretion system, VirB10/TraB/TrbI"/>
    <property type="match status" value="1"/>
</dbReference>
<protein>
    <submittedName>
        <fullName evidence="8">Conjugation TrbI-like protein</fullName>
    </submittedName>
</protein>
<evidence type="ECO:0000256" key="2">
    <source>
        <dbReference type="ARBA" id="ARBA00010265"/>
    </source>
</evidence>
<evidence type="ECO:0000256" key="7">
    <source>
        <dbReference type="SAM" id="Phobius"/>
    </source>
</evidence>
<dbReference type="Pfam" id="PF03743">
    <property type="entry name" value="TrbI"/>
    <property type="match status" value="1"/>
</dbReference>
<organism evidence="8 9">
    <name type="scientific">Albidiferax ferrireducens (strain ATCC BAA-621 / DSM 15236 / T118)</name>
    <name type="common">Rhodoferax ferrireducens</name>
    <dbReference type="NCBI Taxonomy" id="338969"/>
    <lineage>
        <taxon>Bacteria</taxon>
        <taxon>Pseudomonadati</taxon>
        <taxon>Pseudomonadota</taxon>
        <taxon>Betaproteobacteria</taxon>
        <taxon>Burkholderiales</taxon>
        <taxon>Comamonadaceae</taxon>
        <taxon>Rhodoferax</taxon>
    </lineage>
</organism>
<evidence type="ECO:0000256" key="3">
    <source>
        <dbReference type="ARBA" id="ARBA00022692"/>
    </source>
</evidence>
<keyword evidence="5 7" id="KW-0472">Membrane</keyword>
<dbReference type="AlphaFoldDB" id="Q21QK6"/>
<keyword evidence="4 7" id="KW-1133">Transmembrane helix</keyword>
<evidence type="ECO:0000313" key="9">
    <source>
        <dbReference type="Proteomes" id="UP000008332"/>
    </source>
</evidence>
<dbReference type="HOGENOM" id="CLU_622373_0_0_4"/>
<dbReference type="CDD" id="cd16429">
    <property type="entry name" value="VirB10"/>
    <property type="match status" value="1"/>
</dbReference>
<dbReference type="KEGG" id="rfr:Rfer_4252"/>
<comment type="subcellular location">
    <subcellularLocation>
        <location evidence="1">Membrane</location>
        <topology evidence="1">Single-pass membrane protein</topology>
    </subcellularLocation>
</comment>
<accession>Q21QK6</accession>
<gene>
    <name evidence="8" type="ordered locus">Rfer_4252</name>
</gene>
<evidence type="ECO:0000256" key="6">
    <source>
        <dbReference type="SAM" id="MobiDB-lite"/>
    </source>
</evidence>
<keyword evidence="8" id="KW-0614">Plasmid</keyword>
<evidence type="ECO:0000256" key="1">
    <source>
        <dbReference type="ARBA" id="ARBA00004167"/>
    </source>
</evidence>
<name>Q21QK6_ALBFT</name>
<comment type="similarity">
    <text evidence="2">Belongs to the TrbI/VirB10 family.</text>
</comment>
<dbReference type="InterPro" id="IPR005498">
    <property type="entry name" value="T4SS_VirB10/TraB/TrbI"/>
</dbReference>
<reference evidence="9" key="1">
    <citation type="submission" date="2006-02" db="EMBL/GenBank/DDBJ databases">
        <title>Complete sequence of plasmid 1 of Rhodoferax ferrireducens DSM 15236.</title>
        <authorList>
            <person name="Copeland A."/>
            <person name="Lucas S."/>
            <person name="Lapidus A."/>
            <person name="Barry K."/>
            <person name="Detter J.C."/>
            <person name="Glavina del Rio T."/>
            <person name="Hammon N."/>
            <person name="Israni S."/>
            <person name="Pitluck S."/>
            <person name="Brettin T."/>
            <person name="Bruce D."/>
            <person name="Han C."/>
            <person name="Tapia R."/>
            <person name="Gilna P."/>
            <person name="Kiss H."/>
            <person name="Schmutz J."/>
            <person name="Larimer F."/>
            <person name="Land M."/>
            <person name="Kyrpides N."/>
            <person name="Ivanova N."/>
            <person name="Richardson P."/>
        </authorList>
    </citation>
    <scope>NUCLEOTIDE SEQUENCE [LARGE SCALE GENOMIC DNA]</scope>
    <source>
        <strain evidence="9">ATCC BAA-621 / DSM 15236 / T118</strain>
        <plasmid evidence="9">Plasmid pDSM15236</plasmid>
    </source>
</reference>